<evidence type="ECO:0000313" key="3">
    <source>
        <dbReference type="Proteomes" id="UP001162480"/>
    </source>
</evidence>
<feature type="chain" id="PRO_5041218103" evidence="1">
    <location>
        <begin position="20"/>
        <end position="108"/>
    </location>
</feature>
<reference evidence="2" key="1">
    <citation type="submission" date="2023-08" db="EMBL/GenBank/DDBJ databases">
        <authorList>
            <person name="Alioto T."/>
            <person name="Alioto T."/>
            <person name="Gomez Garrido J."/>
        </authorList>
    </citation>
    <scope>NUCLEOTIDE SEQUENCE</scope>
</reference>
<keyword evidence="3" id="KW-1185">Reference proteome</keyword>
<gene>
    <name evidence="2" type="ORF">OCTVUL_1B028079</name>
</gene>
<proteinExistence type="predicted"/>
<protein>
    <submittedName>
        <fullName evidence="2">Uncharacterized protein</fullName>
    </submittedName>
</protein>
<dbReference type="EMBL" id="OX597838">
    <property type="protein sequence ID" value="CAI9740521.1"/>
    <property type="molecule type" value="Genomic_DNA"/>
</dbReference>
<organism evidence="2 3">
    <name type="scientific">Octopus vulgaris</name>
    <name type="common">Common octopus</name>
    <dbReference type="NCBI Taxonomy" id="6645"/>
    <lineage>
        <taxon>Eukaryota</taxon>
        <taxon>Metazoa</taxon>
        <taxon>Spiralia</taxon>
        <taxon>Lophotrochozoa</taxon>
        <taxon>Mollusca</taxon>
        <taxon>Cephalopoda</taxon>
        <taxon>Coleoidea</taxon>
        <taxon>Octopodiformes</taxon>
        <taxon>Octopoda</taxon>
        <taxon>Incirrata</taxon>
        <taxon>Octopodidae</taxon>
        <taxon>Octopus</taxon>
    </lineage>
</organism>
<sequence>MRQTKCLVFCLLYVLSSDADIVGSDFLFLWGSINKYRLSMEINVINLPPPPKMASPNPKFETIIIEVVSWQNYLPNWTKCFVAFLPEVDVLNSNFAEANSSLSSFQGK</sequence>
<name>A0AA36BTW9_OCTVU</name>
<dbReference type="Proteomes" id="UP001162480">
    <property type="component" value="Chromosome 25"/>
</dbReference>
<evidence type="ECO:0000313" key="2">
    <source>
        <dbReference type="EMBL" id="CAI9740521.1"/>
    </source>
</evidence>
<dbReference type="AlphaFoldDB" id="A0AA36BTW9"/>
<feature type="signal peptide" evidence="1">
    <location>
        <begin position="1"/>
        <end position="19"/>
    </location>
</feature>
<evidence type="ECO:0000256" key="1">
    <source>
        <dbReference type="SAM" id="SignalP"/>
    </source>
</evidence>
<accession>A0AA36BTW9</accession>
<keyword evidence="1" id="KW-0732">Signal</keyword>